<name>A0A8E1C020_9RICK</name>
<sequence>MEIVSPVIKPAFLSTKNATALAISSGCPSLFWGYSYCMTIFRDVRTKGLNFADNS</sequence>
<reference evidence="1 2" key="1">
    <citation type="submission" date="2014-02" db="EMBL/GenBank/DDBJ databases">
        <title>Draft genome sequence of Rickettsia buchneri sp. nov. ISO7T.</title>
        <authorList>
            <person name="Felsheim R.F."/>
            <person name="Kurtti T.J."/>
            <person name="Munderloh U.G."/>
        </authorList>
    </citation>
    <scope>NUCLEOTIDE SEQUENCE [LARGE SCALE GENOMIC DNA]</scope>
    <source>
        <strain evidence="1 2">ISO7</strain>
    </source>
</reference>
<proteinExistence type="predicted"/>
<dbReference type="Proteomes" id="UP000027161">
    <property type="component" value="Unassembled WGS sequence"/>
</dbReference>
<protein>
    <submittedName>
        <fullName evidence="1">Uncharacterized protein</fullName>
    </submittedName>
</protein>
<dbReference type="EMBL" id="JFKF01000056">
    <property type="protein sequence ID" value="KDO03124.1"/>
    <property type="molecule type" value="Genomic_DNA"/>
</dbReference>
<organism evidence="1 2">
    <name type="scientific">Rickettsia tamurae subsp. buchneri</name>
    <dbReference type="NCBI Taxonomy" id="1462938"/>
    <lineage>
        <taxon>Bacteria</taxon>
        <taxon>Pseudomonadati</taxon>
        <taxon>Pseudomonadota</taxon>
        <taxon>Alphaproteobacteria</taxon>
        <taxon>Rickettsiales</taxon>
        <taxon>Rickettsiaceae</taxon>
        <taxon>Rickettsieae</taxon>
        <taxon>Rickettsia</taxon>
        <taxon>spotted fever group</taxon>
    </lineage>
</organism>
<keyword evidence="2" id="KW-1185">Reference proteome</keyword>
<evidence type="ECO:0000313" key="2">
    <source>
        <dbReference type="Proteomes" id="UP000027161"/>
    </source>
</evidence>
<comment type="caution">
    <text evidence="1">The sequence shown here is derived from an EMBL/GenBank/DDBJ whole genome shotgun (WGS) entry which is preliminary data.</text>
</comment>
<dbReference type="AlphaFoldDB" id="A0A8E1C020"/>
<gene>
    <name evidence="1" type="ORF">REISMN_03255</name>
</gene>
<accession>A0A8E1C020</accession>
<evidence type="ECO:0000313" key="1">
    <source>
        <dbReference type="EMBL" id="KDO03124.1"/>
    </source>
</evidence>